<accession>A0A0A8YAX0</accession>
<protein>
    <submittedName>
        <fullName evidence="4">Uncharacterized protein</fullName>
    </submittedName>
</protein>
<keyword evidence="3" id="KW-0809">Transit peptide</keyword>
<evidence type="ECO:0000256" key="2">
    <source>
        <dbReference type="ARBA" id="ARBA00022472"/>
    </source>
</evidence>
<sequence length="93" mass="10333">MRKQAWRTMQLRNIQACPSSHLHVSSGKISAKLDFLKKALGCSEAELCILFHKLPAILNLTEGNLTCTLEFLTMQVGLETAHLTCLVAPLVER</sequence>
<dbReference type="AlphaFoldDB" id="A0A0A8YAX0"/>
<dbReference type="GO" id="GO:0003676">
    <property type="term" value="F:nucleic acid binding"/>
    <property type="evidence" value="ECO:0007669"/>
    <property type="project" value="InterPro"/>
</dbReference>
<evidence type="ECO:0000256" key="3">
    <source>
        <dbReference type="ARBA" id="ARBA00022946"/>
    </source>
</evidence>
<keyword evidence="2" id="KW-0805">Transcription regulation</keyword>
<comment type="similarity">
    <text evidence="1">Belongs to the mTERF family.</text>
</comment>
<evidence type="ECO:0000313" key="4">
    <source>
        <dbReference type="EMBL" id="JAD23111.1"/>
    </source>
</evidence>
<name>A0A0A8YAX0_ARUDO</name>
<dbReference type="Pfam" id="PF02536">
    <property type="entry name" value="mTERF"/>
    <property type="match status" value="1"/>
</dbReference>
<reference evidence="4" key="1">
    <citation type="submission" date="2014-09" db="EMBL/GenBank/DDBJ databases">
        <authorList>
            <person name="Magalhaes I.L.F."/>
            <person name="Oliveira U."/>
            <person name="Santos F.R."/>
            <person name="Vidigal T.H.D.A."/>
            <person name="Brescovit A.D."/>
            <person name="Santos A.J."/>
        </authorList>
    </citation>
    <scope>NUCLEOTIDE SEQUENCE</scope>
    <source>
        <tissue evidence="4">Shoot tissue taken approximately 20 cm above the soil surface</tissue>
    </source>
</reference>
<keyword evidence="2" id="KW-0804">Transcription</keyword>
<dbReference type="Gene3D" id="1.25.70.10">
    <property type="entry name" value="Transcription termination factor 3, mitochondrial"/>
    <property type="match status" value="1"/>
</dbReference>
<dbReference type="InterPro" id="IPR003690">
    <property type="entry name" value="MTERF"/>
</dbReference>
<proteinExistence type="inferred from homology"/>
<dbReference type="EMBL" id="GBRH01274784">
    <property type="protein sequence ID" value="JAD23111.1"/>
    <property type="molecule type" value="Transcribed_RNA"/>
</dbReference>
<organism evidence="4">
    <name type="scientific">Arundo donax</name>
    <name type="common">Giant reed</name>
    <name type="synonym">Donax arundinaceus</name>
    <dbReference type="NCBI Taxonomy" id="35708"/>
    <lineage>
        <taxon>Eukaryota</taxon>
        <taxon>Viridiplantae</taxon>
        <taxon>Streptophyta</taxon>
        <taxon>Embryophyta</taxon>
        <taxon>Tracheophyta</taxon>
        <taxon>Spermatophyta</taxon>
        <taxon>Magnoliopsida</taxon>
        <taxon>Liliopsida</taxon>
        <taxon>Poales</taxon>
        <taxon>Poaceae</taxon>
        <taxon>PACMAD clade</taxon>
        <taxon>Arundinoideae</taxon>
        <taxon>Arundineae</taxon>
        <taxon>Arundo</taxon>
    </lineage>
</organism>
<keyword evidence="2" id="KW-0806">Transcription termination</keyword>
<dbReference type="GO" id="GO:0006353">
    <property type="term" value="P:DNA-templated transcription termination"/>
    <property type="evidence" value="ECO:0007669"/>
    <property type="project" value="UniProtKB-KW"/>
</dbReference>
<evidence type="ECO:0000256" key="1">
    <source>
        <dbReference type="ARBA" id="ARBA00007692"/>
    </source>
</evidence>
<reference evidence="4" key="2">
    <citation type="journal article" date="2015" name="Data Brief">
        <title>Shoot transcriptome of the giant reed, Arundo donax.</title>
        <authorList>
            <person name="Barrero R.A."/>
            <person name="Guerrero F.D."/>
            <person name="Moolhuijzen P."/>
            <person name="Goolsby J.A."/>
            <person name="Tidwell J."/>
            <person name="Bellgard S.E."/>
            <person name="Bellgard M.I."/>
        </authorList>
    </citation>
    <scope>NUCLEOTIDE SEQUENCE</scope>
    <source>
        <tissue evidence="4">Shoot tissue taken approximately 20 cm above the soil surface</tissue>
    </source>
</reference>
<dbReference type="InterPro" id="IPR038538">
    <property type="entry name" value="MTERF_sf"/>
</dbReference>